<dbReference type="EMBL" id="OU015567">
    <property type="protein sequence ID" value="CAG5110329.1"/>
    <property type="molecule type" value="Genomic_DNA"/>
</dbReference>
<organism evidence="1 2">
    <name type="scientific">Oikopleura dioica</name>
    <name type="common">Tunicate</name>
    <dbReference type="NCBI Taxonomy" id="34765"/>
    <lineage>
        <taxon>Eukaryota</taxon>
        <taxon>Metazoa</taxon>
        <taxon>Chordata</taxon>
        <taxon>Tunicata</taxon>
        <taxon>Appendicularia</taxon>
        <taxon>Copelata</taxon>
        <taxon>Oikopleuridae</taxon>
        <taxon>Oikopleura</taxon>
    </lineage>
</organism>
<evidence type="ECO:0000313" key="1">
    <source>
        <dbReference type="EMBL" id="CAG5110329.1"/>
    </source>
</evidence>
<accession>A0ABN7T1M5</accession>
<sequence>MLRSSGFRNRLVSASQRLASSSLSSKSLEQIGQLQFNHGVINERIRDEIWEGIIDPSAELPDKNSTSLFLNAYRRSFLDGVLPTSSILSDLESVDHERRIALHNASFMNLIHDPRSTTSLTEDAKQYMTLLRECKVVASPLLEVEMVLWELYHESNQLAIAAAQKLLNFNLEEANQMRLMFGRLLIEKSAEYDDIQGSHAIMRDLKLPKNFERFLIPSFYRVGNQKEQFAQEERLKGLERGGRVSTERKNTYLSLLVNAVERFDANEINRILRKIEAEKWSLRPRDIVTLYRSLHNDGKFDVAQHLRILENFMRHSTPFQLVTNHDALSKVNKFEESSPMLLKLSKDVLEQSPEELPSLLSFIATRQAIKTDAKNPKRVHWERIKAFEERFVDYSLKLYRKNEADPIFLGSVFFAQFEEKFKADRLTNFEKLFLESSDEDREELLAVFAENISLGFPHSEEITRKSLAGFSEKFIQFILQAKNSSSTQHEGTNQLFISINDLLLNESTSISAQFSQEIAQSYVNWSIKQRGTSSSFAALNLLLRKMDINGDRDLAIRLIKDLLLAAWNSMDSETFQRKQFHNIFNHIVYYPMDYSNYLQKQKKFQEVIGSLESHQYVDFPTQSEKNQFVDLPTEMRQLLILEPLGQLFGYLDDSLQLIKNDPDEVEVSELASMVTLIATQPHIRFQDIAKISKPEYLVALPSDFIVDLVRVLSKSDTAEPLLDLFGKNVEILKVCSDQTKLFELLPGIYDKILQTSQSEEVIFDFHEKVKDYVADASYDFQPKLSQIEVINSTEKVSSARCFRGRHIRNLESLPDLALYSSLARFPGLSTSAVSKFPDSRIPMLKERLKIALLNRYETGPEIMEKLEEVGLDLPLDISNIRALLADLISSQDRLFSKKIMGKLLSEMMNNLNLNANTELFIAACCSGRLDMAEQFGARLTQENVNQFSDFLAKSYHWENVRLGATLNPARAKIDLNAIPVDGNISLIKNLIRGVGKIENELVRSSFVDAIMEKYIFFLRGNFESIKNDSFVSFLQDVKESCGDIGDTRWLYYYNNYSRIDHILEQATKSLTNRSTSIPKLFKETFTKEEFPPGFTKAMRSSIYQDFKNSSSGEVFYSNENFEKDFLELIRLEKNLTGRDFDLTQRQFSELTNVLEEDDKIVLRRLSKECSARFRDKLKEIEVENDQTRATAV</sequence>
<reference evidence="1 2" key="1">
    <citation type="submission" date="2021-04" db="EMBL/GenBank/DDBJ databases">
        <authorList>
            <person name="Bliznina A."/>
        </authorList>
    </citation>
    <scope>NUCLEOTIDE SEQUENCE [LARGE SCALE GENOMIC DNA]</scope>
</reference>
<proteinExistence type="predicted"/>
<dbReference type="Proteomes" id="UP001158576">
    <property type="component" value="Chromosome 2"/>
</dbReference>
<gene>
    <name evidence="1" type="ORF">OKIOD_LOCUS13506</name>
</gene>
<protein>
    <submittedName>
        <fullName evidence="1">Oidioi.mRNA.OKI2018_I69.chr2.g4741.t1.cds</fullName>
    </submittedName>
</protein>
<evidence type="ECO:0000313" key="2">
    <source>
        <dbReference type="Proteomes" id="UP001158576"/>
    </source>
</evidence>
<name>A0ABN7T1M5_OIKDI</name>
<keyword evidence="2" id="KW-1185">Reference proteome</keyword>